<dbReference type="EMBL" id="JBIGHZ010000002">
    <property type="protein sequence ID" value="MFG6447868.1"/>
    <property type="molecule type" value="Genomic_DNA"/>
</dbReference>
<dbReference type="InterPro" id="IPR001789">
    <property type="entry name" value="Sig_transdc_resp-reg_receiver"/>
</dbReference>
<sequence length="121" mass="13583">MKKVLIVEDQEEIRELIRVTLEFEDYDISEAPNGDTGWLEIQRLRPDLVLMDVMMPGQLDGLAVCQRVKADPSLAATRVVMLTARGQLANQEEGRQAGADEYLVKPFSPAELLQVITRMLA</sequence>
<feature type="modified residue" description="4-aspartylphosphate" evidence="6">
    <location>
        <position position="52"/>
    </location>
</feature>
<dbReference type="CDD" id="cd17574">
    <property type="entry name" value="REC_OmpR"/>
    <property type="match status" value="1"/>
</dbReference>
<dbReference type="PANTHER" id="PTHR48111:SF1">
    <property type="entry name" value="TWO-COMPONENT RESPONSE REGULATOR ORR33"/>
    <property type="match status" value="1"/>
</dbReference>
<dbReference type="InterPro" id="IPR011006">
    <property type="entry name" value="CheY-like_superfamily"/>
</dbReference>
<keyword evidence="3" id="KW-0805">Transcription regulation</keyword>
<evidence type="ECO:0000313" key="9">
    <source>
        <dbReference type="Proteomes" id="UP001606099"/>
    </source>
</evidence>
<proteinExistence type="predicted"/>
<evidence type="ECO:0000256" key="6">
    <source>
        <dbReference type="PROSITE-ProRule" id="PRU00169"/>
    </source>
</evidence>
<evidence type="ECO:0000256" key="3">
    <source>
        <dbReference type="ARBA" id="ARBA00023015"/>
    </source>
</evidence>
<evidence type="ECO:0000256" key="4">
    <source>
        <dbReference type="ARBA" id="ARBA00023125"/>
    </source>
</evidence>
<feature type="domain" description="Response regulatory" evidence="7">
    <location>
        <begin position="3"/>
        <end position="120"/>
    </location>
</feature>
<organism evidence="8 9">
    <name type="scientific">Roseateles rivi</name>
    <dbReference type="NCBI Taxonomy" id="3299028"/>
    <lineage>
        <taxon>Bacteria</taxon>
        <taxon>Pseudomonadati</taxon>
        <taxon>Pseudomonadota</taxon>
        <taxon>Betaproteobacteria</taxon>
        <taxon>Burkholderiales</taxon>
        <taxon>Sphaerotilaceae</taxon>
        <taxon>Roseateles</taxon>
    </lineage>
</organism>
<dbReference type="InterPro" id="IPR039420">
    <property type="entry name" value="WalR-like"/>
</dbReference>
<dbReference type="PANTHER" id="PTHR48111">
    <property type="entry name" value="REGULATOR OF RPOS"/>
    <property type="match status" value="1"/>
</dbReference>
<gene>
    <name evidence="8" type="ORF">ACG0Z6_06355</name>
</gene>
<evidence type="ECO:0000256" key="1">
    <source>
        <dbReference type="ARBA" id="ARBA00022553"/>
    </source>
</evidence>
<keyword evidence="9" id="KW-1185">Reference proteome</keyword>
<dbReference type="PROSITE" id="PS50110">
    <property type="entry name" value="RESPONSE_REGULATORY"/>
    <property type="match status" value="1"/>
</dbReference>
<dbReference type="SUPFAM" id="SSF52172">
    <property type="entry name" value="CheY-like"/>
    <property type="match status" value="1"/>
</dbReference>
<dbReference type="Gene3D" id="3.40.50.2300">
    <property type="match status" value="1"/>
</dbReference>
<keyword evidence="2" id="KW-0902">Two-component regulatory system</keyword>
<protein>
    <submittedName>
        <fullName evidence="8">Response regulator transcription factor</fullName>
    </submittedName>
</protein>
<evidence type="ECO:0000256" key="2">
    <source>
        <dbReference type="ARBA" id="ARBA00023012"/>
    </source>
</evidence>
<dbReference type="SMART" id="SM00448">
    <property type="entry name" value="REC"/>
    <property type="match status" value="1"/>
</dbReference>
<keyword evidence="4" id="KW-0238">DNA-binding</keyword>
<dbReference type="Proteomes" id="UP001606099">
    <property type="component" value="Unassembled WGS sequence"/>
</dbReference>
<name>A0ABW7FU98_9BURK</name>
<reference evidence="8 9" key="1">
    <citation type="submission" date="2024-08" db="EMBL/GenBank/DDBJ databases">
        <authorList>
            <person name="Lu H."/>
        </authorList>
    </citation>
    <scope>NUCLEOTIDE SEQUENCE [LARGE SCALE GENOMIC DNA]</scope>
    <source>
        <strain evidence="8 9">BYS180W</strain>
    </source>
</reference>
<dbReference type="RefSeq" id="WP_394459622.1">
    <property type="nucleotide sequence ID" value="NZ_JBIGHZ010000002.1"/>
</dbReference>
<evidence type="ECO:0000259" key="7">
    <source>
        <dbReference type="PROSITE" id="PS50110"/>
    </source>
</evidence>
<accession>A0ABW7FU98</accession>
<keyword evidence="1 6" id="KW-0597">Phosphoprotein</keyword>
<dbReference type="Pfam" id="PF00072">
    <property type="entry name" value="Response_reg"/>
    <property type="match status" value="1"/>
</dbReference>
<comment type="caution">
    <text evidence="8">The sequence shown here is derived from an EMBL/GenBank/DDBJ whole genome shotgun (WGS) entry which is preliminary data.</text>
</comment>
<keyword evidence="5" id="KW-0804">Transcription</keyword>
<evidence type="ECO:0000313" key="8">
    <source>
        <dbReference type="EMBL" id="MFG6447868.1"/>
    </source>
</evidence>
<evidence type="ECO:0000256" key="5">
    <source>
        <dbReference type="ARBA" id="ARBA00023163"/>
    </source>
</evidence>